<reference evidence="2" key="1">
    <citation type="submission" date="2018-05" db="EMBL/GenBank/DDBJ databases">
        <authorList>
            <person name="Lanie J.A."/>
            <person name="Ng W.-L."/>
            <person name="Kazmierczak K.M."/>
            <person name="Andrzejewski T.M."/>
            <person name="Davidsen T.M."/>
            <person name="Wayne K.J."/>
            <person name="Tettelin H."/>
            <person name="Glass J.I."/>
            <person name="Rusch D."/>
            <person name="Podicherti R."/>
            <person name="Tsui H.-C.T."/>
            <person name="Winkler M.E."/>
        </authorList>
    </citation>
    <scope>NUCLEOTIDE SEQUENCE</scope>
</reference>
<sequence>MDRIGCYQESPNPVGSIVQSHKSFWPALPNCNTAVLSLFQMFVGRYARLVVGMKDAFVCSREYDGGMNWRQVIGIILLGSVAGAATSSAFILVHGILTTDSMLDLWEFGINLSVPALVAVVLSMVARTRFIMLLAIAYLTFLIPVLGAVFGSSGSEPFWQFAMLGLIGGLGWSIPFALWAGRAGR</sequence>
<dbReference type="EMBL" id="UINC01094108">
    <property type="protein sequence ID" value="SVC49064.1"/>
    <property type="molecule type" value="Genomic_DNA"/>
</dbReference>
<feature type="transmembrane region" description="Helical" evidence="1">
    <location>
        <begin position="133"/>
        <end position="152"/>
    </location>
</feature>
<protein>
    <submittedName>
        <fullName evidence="2">Uncharacterized protein</fullName>
    </submittedName>
</protein>
<keyword evidence="1" id="KW-0472">Membrane</keyword>
<keyword evidence="1" id="KW-1133">Transmembrane helix</keyword>
<feature type="transmembrane region" description="Helical" evidence="1">
    <location>
        <begin position="158"/>
        <end position="180"/>
    </location>
</feature>
<feature type="transmembrane region" description="Helical" evidence="1">
    <location>
        <begin position="108"/>
        <end position="126"/>
    </location>
</feature>
<keyword evidence="1" id="KW-0812">Transmembrane</keyword>
<evidence type="ECO:0000313" key="2">
    <source>
        <dbReference type="EMBL" id="SVC49064.1"/>
    </source>
</evidence>
<dbReference type="AlphaFoldDB" id="A0A382MJA6"/>
<proteinExistence type="predicted"/>
<evidence type="ECO:0000256" key="1">
    <source>
        <dbReference type="SAM" id="Phobius"/>
    </source>
</evidence>
<accession>A0A382MJA6</accession>
<organism evidence="2">
    <name type="scientific">marine metagenome</name>
    <dbReference type="NCBI Taxonomy" id="408172"/>
    <lineage>
        <taxon>unclassified sequences</taxon>
        <taxon>metagenomes</taxon>
        <taxon>ecological metagenomes</taxon>
    </lineage>
</organism>
<name>A0A382MJA6_9ZZZZ</name>
<gene>
    <name evidence="2" type="ORF">METZ01_LOCUS301918</name>
</gene>
<feature type="transmembrane region" description="Helical" evidence="1">
    <location>
        <begin position="72"/>
        <end position="96"/>
    </location>
</feature>